<comment type="caution">
    <text evidence="2">The sequence shown here is derived from an EMBL/GenBank/DDBJ whole genome shotgun (WGS) entry which is preliminary data.</text>
</comment>
<protein>
    <submittedName>
        <fullName evidence="2">Uncharacterized protein</fullName>
    </submittedName>
</protein>
<evidence type="ECO:0000313" key="3">
    <source>
        <dbReference type="Proteomes" id="UP000076023"/>
    </source>
</evidence>
<gene>
    <name evidence="2" type="ORF">TSACC_3684</name>
</gene>
<name>A0A146GET9_TERSA</name>
<dbReference type="RefSeq" id="WP_075081410.1">
    <property type="nucleotide sequence ID" value="NZ_BDCO01000003.1"/>
</dbReference>
<evidence type="ECO:0000256" key="1">
    <source>
        <dbReference type="SAM" id="MobiDB-lite"/>
    </source>
</evidence>
<keyword evidence="3" id="KW-1185">Reference proteome</keyword>
<organism evidence="2 3">
    <name type="scientific">Terrimicrobium sacchariphilum</name>
    <dbReference type="NCBI Taxonomy" id="690879"/>
    <lineage>
        <taxon>Bacteria</taxon>
        <taxon>Pseudomonadati</taxon>
        <taxon>Verrucomicrobiota</taxon>
        <taxon>Terrimicrobiia</taxon>
        <taxon>Terrimicrobiales</taxon>
        <taxon>Terrimicrobiaceae</taxon>
        <taxon>Terrimicrobium</taxon>
    </lineage>
</organism>
<dbReference type="STRING" id="690879.TSACC_3684"/>
<dbReference type="EMBL" id="BDCO01000003">
    <property type="protein sequence ID" value="GAT35613.1"/>
    <property type="molecule type" value="Genomic_DNA"/>
</dbReference>
<dbReference type="Proteomes" id="UP000076023">
    <property type="component" value="Unassembled WGS sequence"/>
</dbReference>
<reference evidence="3" key="1">
    <citation type="journal article" date="2017" name="Genome Announc.">
        <title>Draft Genome Sequence of Terrimicrobium sacchariphilum NM-5T, a Facultative Anaerobic Soil Bacterium of the Class Spartobacteria.</title>
        <authorList>
            <person name="Qiu Y.L."/>
            <person name="Tourlousse D.M."/>
            <person name="Matsuura N."/>
            <person name="Ohashi A."/>
            <person name="Sekiguchi Y."/>
        </authorList>
    </citation>
    <scope>NUCLEOTIDE SEQUENCE [LARGE SCALE GENOMIC DNA]</scope>
    <source>
        <strain evidence="3">NM-5</strain>
    </source>
</reference>
<accession>A0A146GET9</accession>
<dbReference type="InParanoid" id="A0A146GET9"/>
<proteinExistence type="predicted"/>
<feature type="region of interest" description="Disordered" evidence="1">
    <location>
        <begin position="127"/>
        <end position="151"/>
    </location>
</feature>
<dbReference type="OrthoDB" id="200409at2"/>
<sequence length="182" mass="19807">MSIEIKDGAVIRDGENVGTIGDGGIFVPAAGLHWTKKRAVEDFLAGESGKPIAEKPPEEVTQSVANAATASQPERWKPEFPVFYTDATGNLHRIEIKDDVVWIDGEDVGKFDKEQGGAFASFVDPAPVLQGEPPATLPQAPGSPEPVKDPQYGDLTPAYIEWFRANHSAEEFAKRYHHRGVN</sequence>
<dbReference type="AlphaFoldDB" id="A0A146GET9"/>
<evidence type="ECO:0000313" key="2">
    <source>
        <dbReference type="EMBL" id="GAT35613.1"/>
    </source>
</evidence>